<reference evidence="4" key="1">
    <citation type="submission" date="2016-10" db="EMBL/GenBank/DDBJ databases">
        <authorList>
            <person name="Varghese N."/>
            <person name="Submissions S."/>
        </authorList>
    </citation>
    <scope>NUCLEOTIDE SEQUENCE [LARGE SCALE GENOMIC DNA]</scope>
    <source>
        <strain evidence="4">LMG 25555</strain>
    </source>
</reference>
<evidence type="ECO:0000256" key="2">
    <source>
        <dbReference type="SAM" id="Phobius"/>
    </source>
</evidence>
<dbReference type="PANTHER" id="PTHR43833:SF11">
    <property type="entry name" value="VOLTAGE-GATED POTASSIUM CHANNEL KCH"/>
    <property type="match status" value="1"/>
</dbReference>
<accession>A0A0J6GA49</accession>
<dbReference type="SUPFAM" id="SSF81324">
    <property type="entry name" value="Voltage-gated potassium channels"/>
    <property type="match status" value="1"/>
</dbReference>
<keyword evidence="4" id="KW-0813">Transport</keyword>
<dbReference type="InterPro" id="IPR050721">
    <property type="entry name" value="Trk_Ktr_HKT_K-transport"/>
</dbReference>
<evidence type="ECO:0000313" key="5">
    <source>
        <dbReference type="Proteomes" id="UP000183613"/>
    </source>
</evidence>
<keyword evidence="2" id="KW-0812">Transmembrane</keyword>
<keyword evidence="2" id="KW-0472">Membrane</keyword>
<feature type="transmembrane region" description="Helical" evidence="2">
    <location>
        <begin position="197"/>
        <end position="222"/>
    </location>
</feature>
<dbReference type="EMBL" id="FNUD01000002">
    <property type="protein sequence ID" value="SEF03056.1"/>
    <property type="molecule type" value="Genomic_DNA"/>
</dbReference>
<dbReference type="Gene3D" id="1.10.287.70">
    <property type="match status" value="1"/>
</dbReference>
<evidence type="ECO:0000259" key="3">
    <source>
        <dbReference type="PROSITE" id="PS51201"/>
    </source>
</evidence>
<dbReference type="AlphaFoldDB" id="A0A0J6GA49"/>
<dbReference type="Pfam" id="PF07885">
    <property type="entry name" value="Ion_trans_2"/>
    <property type="match status" value="1"/>
</dbReference>
<dbReference type="OrthoDB" id="9799090at2"/>
<evidence type="ECO:0000313" key="4">
    <source>
        <dbReference type="EMBL" id="SEF03056.1"/>
    </source>
</evidence>
<dbReference type="Gene3D" id="3.40.50.720">
    <property type="entry name" value="NAD(P)-binding Rossmann-like Domain"/>
    <property type="match status" value="1"/>
</dbReference>
<dbReference type="GO" id="GO:0005886">
    <property type="term" value="C:plasma membrane"/>
    <property type="evidence" value="ECO:0007669"/>
    <property type="project" value="UniProtKB-SubCell"/>
</dbReference>
<dbReference type="PATRIC" id="fig|882211.3.peg.3301"/>
<keyword evidence="2" id="KW-1133">Transmembrane helix</keyword>
<dbReference type="InterPro" id="IPR036291">
    <property type="entry name" value="NAD(P)-bd_dom_sf"/>
</dbReference>
<evidence type="ECO:0000256" key="1">
    <source>
        <dbReference type="ARBA" id="ARBA00004651"/>
    </source>
</evidence>
<feature type="transmembrane region" description="Helical" evidence="2">
    <location>
        <begin position="86"/>
        <end position="104"/>
    </location>
</feature>
<dbReference type="Proteomes" id="UP000183613">
    <property type="component" value="Unassembled WGS sequence"/>
</dbReference>
<feature type="transmembrane region" description="Helical" evidence="2">
    <location>
        <begin position="138"/>
        <end position="159"/>
    </location>
</feature>
<keyword evidence="4" id="KW-0407">Ion channel</keyword>
<dbReference type="PROSITE" id="PS51201">
    <property type="entry name" value="RCK_N"/>
    <property type="match status" value="1"/>
</dbReference>
<feature type="transmembrane region" description="Helical" evidence="2">
    <location>
        <begin position="110"/>
        <end position="126"/>
    </location>
</feature>
<proteinExistence type="predicted"/>
<dbReference type="Pfam" id="PF02254">
    <property type="entry name" value="TrkA_N"/>
    <property type="match status" value="1"/>
</dbReference>
<keyword evidence="4" id="KW-0406">Ion transport</keyword>
<name>A0A0J6GA49_PSEDM</name>
<dbReference type="InterPro" id="IPR013099">
    <property type="entry name" value="K_chnl_dom"/>
</dbReference>
<dbReference type="PANTHER" id="PTHR43833">
    <property type="entry name" value="POTASSIUM CHANNEL PROTEIN 2-RELATED-RELATED"/>
    <property type="match status" value="1"/>
</dbReference>
<comment type="subcellular location">
    <subcellularLocation>
        <location evidence="1">Cell membrane</location>
        <topology evidence="1">Multi-pass membrane protein</topology>
    </subcellularLocation>
</comment>
<feature type="transmembrane region" description="Helical" evidence="2">
    <location>
        <begin position="53"/>
        <end position="79"/>
    </location>
</feature>
<dbReference type="NCBIfam" id="NF007828">
    <property type="entry name" value="PRK10537.1"/>
    <property type="match status" value="1"/>
</dbReference>
<keyword evidence="5" id="KW-1185">Reference proteome</keyword>
<comment type="caution">
    <text evidence="4">The sequence shown here is derived from an EMBL/GenBank/DDBJ whole genome shotgun (WGS) entry which is preliminary data.</text>
</comment>
<dbReference type="RefSeq" id="WP_048360967.1">
    <property type="nucleotide sequence ID" value="NZ_FNUD01000002.1"/>
</dbReference>
<organism evidence="4 5">
    <name type="scientific">Pseudomonas deceptionensis</name>
    <dbReference type="NCBI Taxonomy" id="882211"/>
    <lineage>
        <taxon>Bacteria</taxon>
        <taxon>Pseudomonadati</taxon>
        <taxon>Pseudomonadota</taxon>
        <taxon>Gammaproteobacteria</taxon>
        <taxon>Pseudomonadales</taxon>
        <taxon>Pseudomonadaceae</taxon>
        <taxon>Pseudomonas</taxon>
    </lineage>
</organism>
<feature type="transmembrane region" description="Helical" evidence="2">
    <location>
        <begin position="171"/>
        <end position="190"/>
    </location>
</feature>
<gene>
    <name evidence="4" type="ORF">SAMN04489800_3763</name>
</gene>
<feature type="domain" description="RCK N-terminal" evidence="3">
    <location>
        <begin position="240"/>
        <end position="356"/>
    </location>
</feature>
<feature type="transmembrane region" description="Helical" evidence="2">
    <location>
        <begin position="12"/>
        <end position="33"/>
    </location>
</feature>
<dbReference type="SUPFAM" id="SSF51735">
    <property type="entry name" value="NAD(P)-binding Rossmann-fold domains"/>
    <property type="match status" value="1"/>
</dbReference>
<protein>
    <submittedName>
        <fullName evidence="4">Voltage-gated potassium channel</fullName>
    </submittedName>
</protein>
<dbReference type="InterPro" id="IPR003148">
    <property type="entry name" value="RCK_N"/>
</dbReference>
<dbReference type="GO" id="GO:0006813">
    <property type="term" value="P:potassium ion transport"/>
    <property type="evidence" value="ECO:0007669"/>
    <property type="project" value="InterPro"/>
</dbReference>
<sequence length="391" mass="42218">MTLLQDVKNRITFAYGVALLVAINGFLMFLPVLQRGVAHANSTSGSFDTWKEALSFLALLEIPGFVVGFVLVLMSLGLLIKSRISWFFALLLLIATVCVDFFILKKPDGVTILSLVSIAVLAFYWRRFDHYSLATGSFFAVVSIASLIVYSTLGTLYIGDGFAPAVTDLPSAFYFAIVVMSTVGFGDIVPHTTDARFFTLTVIVLGITIFAISVASIAGPLISNNIQRIVKGRITHMSRKNHYILVGVGSLAQNVYKGLTDRGEHVTVVCAAGSQHDLPEKADIIEGDPSAAATLKTAGAADAKYIVTLCDSDAENVFTILAAKEVAGDETQIIALVNETRNMPKVKRVNPTMVLSLPLLGSELLVRTLQGDEINNDLITEMFFGKRTSLA</sequence>
<dbReference type="GO" id="GO:0034220">
    <property type="term" value="P:monoatomic ion transmembrane transport"/>
    <property type="evidence" value="ECO:0007669"/>
    <property type="project" value="UniProtKB-KW"/>
</dbReference>